<dbReference type="Proteomes" id="UP001153678">
    <property type="component" value="Unassembled WGS sequence"/>
</dbReference>
<evidence type="ECO:0000256" key="1">
    <source>
        <dbReference type="SAM" id="MobiDB-lite"/>
    </source>
</evidence>
<proteinExistence type="predicted"/>
<reference evidence="2" key="1">
    <citation type="submission" date="2022-08" db="EMBL/GenBank/DDBJ databases">
        <authorList>
            <person name="Kallberg Y."/>
            <person name="Tangrot J."/>
            <person name="Rosling A."/>
        </authorList>
    </citation>
    <scope>NUCLEOTIDE SEQUENCE</scope>
    <source>
        <strain evidence="2">Wild A</strain>
    </source>
</reference>
<organism evidence="2 3">
    <name type="scientific">Funneliformis geosporum</name>
    <dbReference type="NCBI Taxonomy" id="1117311"/>
    <lineage>
        <taxon>Eukaryota</taxon>
        <taxon>Fungi</taxon>
        <taxon>Fungi incertae sedis</taxon>
        <taxon>Mucoromycota</taxon>
        <taxon>Glomeromycotina</taxon>
        <taxon>Glomeromycetes</taxon>
        <taxon>Glomerales</taxon>
        <taxon>Glomeraceae</taxon>
        <taxon>Funneliformis</taxon>
    </lineage>
</organism>
<comment type="caution">
    <text evidence="2">The sequence shown here is derived from an EMBL/GenBank/DDBJ whole genome shotgun (WGS) entry which is preliminary data.</text>
</comment>
<sequence>EVNSESVKEVKAKPKANEKPNDDEGIYKLYEMYLKDIDLKPILAFNN</sequence>
<gene>
    <name evidence="2" type="ORF">FWILDA_LOCUS12100</name>
</gene>
<evidence type="ECO:0000313" key="2">
    <source>
        <dbReference type="EMBL" id="CAI2185485.1"/>
    </source>
</evidence>
<dbReference type="EMBL" id="CAMKVN010003744">
    <property type="protein sequence ID" value="CAI2185485.1"/>
    <property type="molecule type" value="Genomic_DNA"/>
</dbReference>
<keyword evidence="3" id="KW-1185">Reference proteome</keyword>
<evidence type="ECO:0000313" key="3">
    <source>
        <dbReference type="Proteomes" id="UP001153678"/>
    </source>
</evidence>
<feature type="region of interest" description="Disordered" evidence="1">
    <location>
        <begin position="1"/>
        <end position="22"/>
    </location>
</feature>
<feature type="non-terminal residue" evidence="2">
    <location>
        <position position="47"/>
    </location>
</feature>
<protein>
    <submittedName>
        <fullName evidence="2">6781_t:CDS:1</fullName>
    </submittedName>
</protein>
<accession>A0A9W4SW38</accession>
<name>A0A9W4SW38_9GLOM</name>
<dbReference type="AlphaFoldDB" id="A0A9W4SW38"/>